<organism evidence="3 4">
    <name type="scientific">Magnaporthiopsis poae (strain ATCC 64411 / 73-15)</name>
    <name type="common">Kentucky bluegrass fungus</name>
    <name type="synonym">Magnaporthe poae</name>
    <dbReference type="NCBI Taxonomy" id="644358"/>
    <lineage>
        <taxon>Eukaryota</taxon>
        <taxon>Fungi</taxon>
        <taxon>Dikarya</taxon>
        <taxon>Ascomycota</taxon>
        <taxon>Pezizomycotina</taxon>
        <taxon>Sordariomycetes</taxon>
        <taxon>Sordariomycetidae</taxon>
        <taxon>Magnaporthales</taxon>
        <taxon>Magnaporthaceae</taxon>
        <taxon>Magnaporthiopsis</taxon>
    </lineage>
</organism>
<keyword evidence="1" id="KW-0812">Transmembrane</keyword>
<accession>A0A0C4DYC9</accession>
<keyword evidence="4" id="KW-1185">Reference proteome</keyword>
<gene>
    <name evidence="2" type="ORF">MAPG_05047</name>
</gene>
<dbReference type="Proteomes" id="UP000011715">
    <property type="component" value="Unassembled WGS sequence"/>
</dbReference>
<reference evidence="3" key="4">
    <citation type="journal article" date="2015" name="G3 (Bethesda)">
        <title>Genome sequences of three phytopathogenic species of the Magnaporthaceae family of fungi.</title>
        <authorList>
            <person name="Okagaki L.H."/>
            <person name="Nunes C.C."/>
            <person name="Sailsbery J."/>
            <person name="Clay B."/>
            <person name="Brown D."/>
            <person name="John T."/>
            <person name="Oh Y."/>
            <person name="Young N."/>
            <person name="Fitzgerald M."/>
            <person name="Haas B.J."/>
            <person name="Zeng Q."/>
            <person name="Young S."/>
            <person name="Adiconis X."/>
            <person name="Fan L."/>
            <person name="Levin J.Z."/>
            <person name="Mitchell T.K."/>
            <person name="Okubara P.A."/>
            <person name="Farman M.L."/>
            <person name="Kohn L.M."/>
            <person name="Birren B."/>
            <person name="Ma L.-J."/>
            <person name="Dean R.A."/>
        </authorList>
    </citation>
    <scope>NUCLEOTIDE SEQUENCE</scope>
    <source>
        <strain evidence="3">ATCC 64411 / 73-15</strain>
    </source>
</reference>
<dbReference type="VEuPathDB" id="FungiDB:MAPG_05047"/>
<dbReference type="EMBL" id="GL876969">
    <property type="protein sequence ID" value="KLU86028.1"/>
    <property type="molecule type" value="Genomic_DNA"/>
</dbReference>
<protein>
    <submittedName>
        <fullName evidence="2 3">Uncharacterized protein</fullName>
    </submittedName>
</protein>
<dbReference type="EnsemblFungi" id="MAPG_05047T0">
    <property type="protein sequence ID" value="MAPG_05047T0"/>
    <property type="gene ID" value="MAPG_05047"/>
</dbReference>
<reference evidence="2" key="1">
    <citation type="submission" date="2010-05" db="EMBL/GenBank/DDBJ databases">
        <title>The Genome Sequence of Magnaporthe poae strain ATCC 64411.</title>
        <authorList>
            <consortium name="The Broad Institute Genome Sequencing Platform"/>
            <consortium name="Broad Institute Genome Sequencing Center for Infectious Disease"/>
            <person name="Ma L.-J."/>
            <person name="Dead R."/>
            <person name="Young S."/>
            <person name="Zeng Q."/>
            <person name="Koehrsen M."/>
            <person name="Alvarado L."/>
            <person name="Berlin A."/>
            <person name="Chapman S.B."/>
            <person name="Chen Z."/>
            <person name="Freedman E."/>
            <person name="Gellesch M."/>
            <person name="Goldberg J."/>
            <person name="Griggs A."/>
            <person name="Gujja S."/>
            <person name="Heilman E.R."/>
            <person name="Heiman D."/>
            <person name="Hepburn T."/>
            <person name="Howarth C."/>
            <person name="Jen D."/>
            <person name="Larson L."/>
            <person name="Mehta T."/>
            <person name="Neiman D."/>
            <person name="Pearson M."/>
            <person name="Roberts A."/>
            <person name="Saif S."/>
            <person name="Shea T."/>
            <person name="Shenoy N."/>
            <person name="Sisk P."/>
            <person name="Stolte C."/>
            <person name="Sykes S."/>
            <person name="Walk T."/>
            <person name="White J."/>
            <person name="Yandava C."/>
            <person name="Haas B."/>
            <person name="Nusbaum C."/>
            <person name="Birren B."/>
        </authorList>
    </citation>
    <scope>NUCLEOTIDE SEQUENCE</scope>
    <source>
        <strain evidence="2">ATCC 64411</strain>
    </source>
</reference>
<reference evidence="3" key="5">
    <citation type="submission" date="2015-06" db="UniProtKB">
        <authorList>
            <consortium name="EnsemblFungi"/>
        </authorList>
    </citation>
    <scope>IDENTIFICATION</scope>
    <source>
        <strain evidence="3">ATCC 64411</strain>
    </source>
</reference>
<sequence>MAARIETETAEKRILMDLGVIKINAVIYMFGPNIFSITNPIALPAAKIEHPGIAKAKSAGRKPALPRPCRPRRKMTMLMGTCLLLPPFVCSVLFPEFWAAGWSSCGGVVG</sequence>
<evidence type="ECO:0000256" key="1">
    <source>
        <dbReference type="SAM" id="Phobius"/>
    </source>
</evidence>
<reference evidence="2" key="3">
    <citation type="submission" date="2011-03" db="EMBL/GenBank/DDBJ databases">
        <title>Annotation of Magnaporthe poae ATCC 64411.</title>
        <authorList>
            <person name="Ma L.-J."/>
            <person name="Dead R."/>
            <person name="Young S.K."/>
            <person name="Zeng Q."/>
            <person name="Gargeya S."/>
            <person name="Fitzgerald M."/>
            <person name="Haas B."/>
            <person name="Abouelleil A."/>
            <person name="Alvarado L."/>
            <person name="Arachchi H.M."/>
            <person name="Berlin A."/>
            <person name="Brown A."/>
            <person name="Chapman S.B."/>
            <person name="Chen Z."/>
            <person name="Dunbar C."/>
            <person name="Freedman E."/>
            <person name="Gearin G."/>
            <person name="Gellesch M."/>
            <person name="Goldberg J."/>
            <person name="Griggs A."/>
            <person name="Gujja S."/>
            <person name="Heiman D."/>
            <person name="Howarth C."/>
            <person name="Larson L."/>
            <person name="Lui A."/>
            <person name="MacDonald P.J.P."/>
            <person name="Mehta T."/>
            <person name="Montmayeur A."/>
            <person name="Murphy C."/>
            <person name="Neiman D."/>
            <person name="Pearson M."/>
            <person name="Priest M."/>
            <person name="Roberts A."/>
            <person name="Saif S."/>
            <person name="Shea T."/>
            <person name="Shenoy N."/>
            <person name="Sisk P."/>
            <person name="Stolte C."/>
            <person name="Sykes S."/>
            <person name="Yandava C."/>
            <person name="Wortman J."/>
            <person name="Nusbaum C."/>
            <person name="Birren B."/>
        </authorList>
    </citation>
    <scope>NUCLEOTIDE SEQUENCE</scope>
    <source>
        <strain evidence="2">ATCC 64411</strain>
    </source>
</reference>
<keyword evidence="1" id="KW-1133">Transmembrane helix</keyword>
<evidence type="ECO:0000313" key="3">
    <source>
        <dbReference type="EnsemblFungi" id="MAPG_05047T0"/>
    </source>
</evidence>
<evidence type="ECO:0000313" key="2">
    <source>
        <dbReference type="EMBL" id="KLU86028.1"/>
    </source>
</evidence>
<proteinExistence type="predicted"/>
<dbReference type="EMBL" id="ADBL01001188">
    <property type="status" value="NOT_ANNOTATED_CDS"/>
    <property type="molecule type" value="Genomic_DNA"/>
</dbReference>
<keyword evidence="1" id="KW-0472">Membrane</keyword>
<dbReference type="AlphaFoldDB" id="A0A0C4DYC9"/>
<name>A0A0C4DYC9_MAGP6</name>
<evidence type="ECO:0000313" key="4">
    <source>
        <dbReference type="Proteomes" id="UP000011715"/>
    </source>
</evidence>
<feature type="transmembrane region" description="Helical" evidence="1">
    <location>
        <begin position="75"/>
        <end position="94"/>
    </location>
</feature>
<reference evidence="4" key="2">
    <citation type="submission" date="2010-05" db="EMBL/GenBank/DDBJ databases">
        <title>The genome sequence of Magnaporthe poae strain ATCC 64411.</title>
        <authorList>
            <person name="Ma L.-J."/>
            <person name="Dead R."/>
            <person name="Young S."/>
            <person name="Zeng Q."/>
            <person name="Koehrsen M."/>
            <person name="Alvarado L."/>
            <person name="Berlin A."/>
            <person name="Chapman S.B."/>
            <person name="Chen Z."/>
            <person name="Freedman E."/>
            <person name="Gellesch M."/>
            <person name="Goldberg J."/>
            <person name="Griggs A."/>
            <person name="Gujja S."/>
            <person name="Heilman E.R."/>
            <person name="Heiman D."/>
            <person name="Hepburn T."/>
            <person name="Howarth C."/>
            <person name="Jen D."/>
            <person name="Larson L."/>
            <person name="Mehta T."/>
            <person name="Neiman D."/>
            <person name="Pearson M."/>
            <person name="Roberts A."/>
            <person name="Saif S."/>
            <person name="Shea T."/>
            <person name="Shenoy N."/>
            <person name="Sisk P."/>
            <person name="Stolte C."/>
            <person name="Sykes S."/>
            <person name="Walk T."/>
            <person name="White J."/>
            <person name="Yandava C."/>
            <person name="Haas B."/>
            <person name="Nusbaum C."/>
            <person name="Birren B."/>
        </authorList>
    </citation>
    <scope>NUCLEOTIDE SEQUENCE [LARGE SCALE GENOMIC DNA]</scope>
    <source>
        <strain evidence="4">ATCC 64411 / 73-15</strain>
    </source>
</reference>